<dbReference type="Pfam" id="PF00646">
    <property type="entry name" value="F-box"/>
    <property type="match status" value="1"/>
</dbReference>
<dbReference type="SUPFAM" id="SSF81383">
    <property type="entry name" value="F-box domain"/>
    <property type="match status" value="1"/>
</dbReference>
<dbReference type="CDD" id="cd22160">
    <property type="entry name" value="F-box_AtFBL13-like"/>
    <property type="match status" value="1"/>
</dbReference>
<dbReference type="InterPro" id="IPR036047">
    <property type="entry name" value="F-box-like_dom_sf"/>
</dbReference>
<proteinExistence type="predicted"/>
<dbReference type="InterPro" id="IPR053772">
    <property type="entry name" value="At1g61320/At1g61330-like"/>
</dbReference>
<dbReference type="PANTHER" id="PTHR34145:SF68">
    <property type="entry name" value="FBD DOMAIN-CONTAINING PROTEIN"/>
    <property type="match status" value="1"/>
</dbReference>
<dbReference type="Proteomes" id="UP000315295">
    <property type="component" value="Unassembled WGS sequence"/>
</dbReference>
<keyword evidence="4" id="KW-1185">Reference proteome</keyword>
<dbReference type="InterPro" id="IPR055357">
    <property type="entry name" value="LRR_At1g61320_AtMIF1"/>
</dbReference>
<evidence type="ECO:0000259" key="1">
    <source>
        <dbReference type="Pfam" id="PF00646"/>
    </source>
</evidence>
<feature type="domain" description="F-box" evidence="1">
    <location>
        <begin position="15"/>
        <end position="51"/>
    </location>
</feature>
<evidence type="ECO:0000313" key="4">
    <source>
        <dbReference type="Proteomes" id="UP000315295"/>
    </source>
</evidence>
<dbReference type="STRING" id="106549.A0A540M0D6"/>
<dbReference type="InterPro" id="IPR032675">
    <property type="entry name" value="LRR_dom_sf"/>
</dbReference>
<reference evidence="3 4" key="1">
    <citation type="journal article" date="2019" name="G3 (Bethesda)">
        <title>Sequencing of a Wild Apple (Malus baccata) Genome Unravels the Differences Between Cultivated and Wild Apple Species Regarding Disease Resistance and Cold Tolerance.</title>
        <authorList>
            <person name="Chen X."/>
        </authorList>
    </citation>
    <scope>NUCLEOTIDE SEQUENCE [LARGE SCALE GENOMIC DNA]</scope>
    <source>
        <strain evidence="4">cv. Shandingzi</strain>
        <tissue evidence="3">Leaves</tissue>
    </source>
</reference>
<dbReference type="Pfam" id="PF23622">
    <property type="entry name" value="LRR_At1g61320_AtMIF1"/>
    <property type="match status" value="1"/>
</dbReference>
<dbReference type="Gene3D" id="1.20.1280.50">
    <property type="match status" value="1"/>
</dbReference>
<name>A0A540M0D6_MALBA</name>
<dbReference type="InterPro" id="IPR053781">
    <property type="entry name" value="F-box_AtFBL13-like"/>
</dbReference>
<dbReference type="AlphaFoldDB" id="A0A540M0D6"/>
<dbReference type="Gene3D" id="3.80.10.10">
    <property type="entry name" value="Ribonuclease Inhibitor"/>
    <property type="match status" value="1"/>
</dbReference>
<evidence type="ECO:0000259" key="2">
    <source>
        <dbReference type="Pfam" id="PF23622"/>
    </source>
</evidence>
<dbReference type="EMBL" id="VIEB01000397">
    <property type="protein sequence ID" value="TQD92204.1"/>
    <property type="molecule type" value="Genomic_DNA"/>
</dbReference>
<accession>A0A540M0D6</accession>
<feature type="domain" description="At1g61320/AtMIF1 LRR" evidence="2">
    <location>
        <begin position="107"/>
        <end position="479"/>
    </location>
</feature>
<dbReference type="SUPFAM" id="SSF52047">
    <property type="entry name" value="RNI-like"/>
    <property type="match status" value="1"/>
</dbReference>
<dbReference type="InterPro" id="IPR001810">
    <property type="entry name" value="F-box_dom"/>
</dbReference>
<gene>
    <name evidence="3" type="ORF">C1H46_022174</name>
</gene>
<comment type="caution">
    <text evidence="3">The sequence shown here is derived from an EMBL/GenBank/DDBJ whole genome shotgun (WGS) entry which is preliminary data.</text>
</comment>
<evidence type="ECO:0000313" key="3">
    <source>
        <dbReference type="EMBL" id="TQD92204.1"/>
    </source>
</evidence>
<dbReference type="PANTHER" id="PTHR34145">
    <property type="entry name" value="OS02G0105600 PROTEIN"/>
    <property type="match status" value="1"/>
</dbReference>
<protein>
    <submittedName>
        <fullName evidence="3">Uncharacterized protein</fullName>
    </submittedName>
</protein>
<sequence>MMNNKGGECNLVDRISKLPEEILVTIVSLLPLKEAGATSILSKRWQYVWASTVTLDFDPKHELGEHYCRLLRVEPEQKDLLRQRYVDWVNTVVEQHRGPVIEQFRAYFDIDGHFTSSIDKWIQFAMNKRVQILELVFCNELRSNYKDVYPFPVQLLGLQNDSTLKLNPTHSDISSLHSSGYNVGFKFLRVLYFKYVDVSGKVLEYLLSNCPVLERLKVESSNNKLVNLRVVGSSMALKYLDIQFCFALRSIEIRDANLVSFMYVGGRHINLLLSNVPLLVEVCVNERIKPFLFEGRIYYRSIQLPFTQLSCCLSQLEVLMLPIDGAMYNQNDVFPILSNLKHLELRVCVNDCWVRCHLIEFIKASPYLERLVLKLDFPSTELGEDKGKAAKCSPHPNLKVVEVLGYRAHPRVGEHVMHLIKNVAALEKIIIDPVRRWVYPIGSDSNERVRGVQEVEAEVQGRAHAMQHLKENVPSTIEFVCL</sequence>
<organism evidence="3 4">
    <name type="scientific">Malus baccata</name>
    <name type="common">Siberian crab apple</name>
    <name type="synonym">Pyrus baccata</name>
    <dbReference type="NCBI Taxonomy" id="106549"/>
    <lineage>
        <taxon>Eukaryota</taxon>
        <taxon>Viridiplantae</taxon>
        <taxon>Streptophyta</taxon>
        <taxon>Embryophyta</taxon>
        <taxon>Tracheophyta</taxon>
        <taxon>Spermatophyta</taxon>
        <taxon>Magnoliopsida</taxon>
        <taxon>eudicotyledons</taxon>
        <taxon>Gunneridae</taxon>
        <taxon>Pentapetalae</taxon>
        <taxon>rosids</taxon>
        <taxon>fabids</taxon>
        <taxon>Rosales</taxon>
        <taxon>Rosaceae</taxon>
        <taxon>Amygdaloideae</taxon>
        <taxon>Maleae</taxon>
        <taxon>Malus</taxon>
    </lineage>
</organism>